<dbReference type="InterPro" id="IPR003598">
    <property type="entry name" value="Ig_sub2"/>
</dbReference>
<dbReference type="OrthoDB" id="8887244at2759"/>
<dbReference type="SMART" id="SM00409">
    <property type="entry name" value="IG"/>
    <property type="match status" value="2"/>
</dbReference>
<dbReference type="RefSeq" id="XP_004078473.1">
    <property type="nucleotide sequence ID" value="XM_004078425.3"/>
</dbReference>
<dbReference type="InterPro" id="IPR007110">
    <property type="entry name" value="Ig-like_dom"/>
</dbReference>
<dbReference type="InterPro" id="IPR013783">
    <property type="entry name" value="Ig-like_fold"/>
</dbReference>
<dbReference type="InterPro" id="IPR003599">
    <property type="entry name" value="Ig_sub"/>
</dbReference>
<evidence type="ECO:0000259" key="3">
    <source>
        <dbReference type="PROSITE" id="PS50835"/>
    </source>
</evidence>
<dbReference type="SUPFAM" id="SSF48726">
    <property type="entry name" value="Immunoglobulin"/>
    <property type="match status" value="2"/>
</dbReference>
<feature type="domain" description="Ig-like" evidence="3">
    <location>
        <begin position="22"/>
        <end position="138"/>
    </location>
</feature>
<reference evidence="4 5" key="1">
    <citation type="journal article" date="2007" name="Nature">
        <title>The medaka draft genome and insights into vertebrate genome evolution.</title>
        <authorList>
            <person name="Kasahara M."/>
            <person name="Naruse K."/>
            <person name="Sasaki S."/>
            <person name="Nakatani Y."/>
            <person name="Qu W."/>
            <person name="Ahsan B."/>
            <person name="Yamada T."/>
            <person name="Nagayasu Y."/>
            <person name="Doi K."/>
            <person name="Kasai Y."/>
            <person name="Jindo T."/>
            <person name="Kobayashi D."/>
            <person name="Shimada A."/>
            <person name="Toyoda A."/>
            <person name="Kuroki Y."/>
            <person name="Fujiyama A."/>
            <person name="Sasaki T."/>
            <person name="Shimizu A."/>
            <person name="Asakawa S."/>
            <person name="Shimizu N."/>
            <person name="Hashimoto S."/>
            <person name="Yang J."/>
            <person name="Lee Y."/>
            <person name="Matsushima K."/>
            <person name="Sugano S."/>
            <person name="Sakaizumi M."/>
            <person name="Narita T."/>
            <person name="Ohishi K."/>
            <person name="Haga S."/>
            <person name="Ohta F."/>
            <person name="Nomoto H."/>
            <person name="Nogata K."/>
            <person name="Morishita T."/>
            <person name="Endo T."/>
            <person name="Shin-I T."/>
            <person name="Takeda H."/>
            <person name="Morishita S."/>
            <person name="Kohara Y."/>
        </authorList>
    </citation>
    <scope>NUCLEOTIDE SEQUENCE [LARGE SCALE GENOMIC DNA]</scope>
    <source>
        <strain evidence="4 5">Hd-rR</strain>
    </source>
</reference>
<name>A0A3B3I8V5_ORYLA</name>
<dbReference type="GeneID" id="101164092"/>
<sequence length="328" mass="35486">MQVQQLVIVWSFKVLLAGAEKPTITYPFTKTCAAEGSTVLLPCSFTPSTEVIGVEGKDPRKIVRVLWCRKHPICQGATPSVFDSEAPDTDSSFQYLGDKKGNCTLQITNIQLEDAETYRFRMEAEDPAGHFTNRTGVTVRVEENPLMSVTGSNGSEVRGQTVSLQCTTSSCTFHGVSITWLKDDHALPETGPTLHLGPLTAKDSGNYSCALGTKRRSGLFRLQVEADSAGGTSHVILAVVLAVLLVGIALIVLFFLIKRRRAAERQSAVERQRSVGVLPSGNRGAAQRTDPNTEDVSYAAIHFKASNPSREVQSDADDVVYSAVVSRG</sequence>
<feature type="transmembrane region" description="Helical" evidence="1">
    <location>
        <begin position="235"/>
        <end position="257"/>
    </location>
</feature>
<gene>
    <name evidence="4" type="primary">LOC101164092</name>
</gene>
<dbReference type="Bgee" id="ENSORLG00000016867">
    <property type="expression patterns" value="Expressed in mesonephros and 9 other cell types or tissues"/>
</dbReference>
<feature type="signal peptide" evidence="2">
    <location>
        <begin position="1"/>
        <end position="19"/>
    </location>
</feature>
<proteinExistence type="predicted"/>
<dbReference type="SMART" id="SM00408">
    <property type="entry name" value="IGc2"/>
    <property type="match status" value="1"/>
</dbReference>
<dbReference type="Pfam" id="PF07686">
    <property type="entry name" value="V-set"/>
    <property type="match status" value="1"/>
</dbReference>
<evidence type="ECO:0000313" key="4">
    <source>
        <dbReference type="Ensembl" id="ENSORLP00000040215.1"/>
    </source>
</evidence>
<evidence type="ECO:0000256" key="2">
    <source>
        <dbReference type="SAM" id="SignalP"/>
    </source>
</evidence>
<dbReference type="GeneTree" id="ENSGT00940000175264"/>
<dbReference type="InterPro" id="IPR013106">
    <property type="entry name" value="Ig_V-set"/>
</dbReference>
<dbReference type="KEGG" id="ola:101164092"/>
<feature type="domain" description="Ig-like" evidence="3">
    <location>
        <begin position="145"/>
        <end position="209"/>
    </location>
</feature>
<dbReference type="Ensembl" id="ENSORLT00000032316.1">
    <property type="protein sequence ID" value="ENSORLP00000029668.1"/>
    <property type="gene ID" value="ENSORLG00000016867.2"/>
</dbReference>
<dbReference type="PROSITE" id="PS50835">
    <property type="entry name" value="IG_LIKE"/>
    <property type="match status" value="2"/>
</dbReference>
<evidence type="ECO:0000256" key="1">
    <source>
        <dbReference type="SAM" id="Phobius"/>
    </source>
</evidence>
<keyword evidence="1" id="KW-0812">Transmembrane</keyword>
<dbReference type="PANTHER" id="PTHR46013:SF4">
    <property type="entry name" value="B-CELL RECEPTOR CD22-RELATED"/>
    <property type="match status" value="1"/>
</dbReference>
<reference evidence="4" key="2">
    <citation type="submission" date="2025-05" db="UniProtKB">
        <authorList>
            <consortium name="Ensembl"/>
        </authorList>
    </citation>
    <scope>IDENTIFICATION</scope>
    <source>
        <strain evidence="4">Hd-rR</strain>
    </source>
</reference>
<keyword evidence="5" id="KW-1185">Reference proteome</keyword>
<protein>
    <recommendedName>
        <fullName evidence="3">Ig-like domain-containing protein</fullName>
    </recommendedName>
</protein>
<dbReference type="Gene3D" id="2.60.40.10">
    <property type="entry name" value="Immunoglobulins"/>
    <property type="match status" value="2"/>
</dbReference>
<keyword evidence="1" id="KW-0472">Membrane</keyword>
<dbReference type="Ensembl" id="ENSORLT00000046420.1">
    <property type="protein sequence ID" value="ENSORLP00000040215.1"/>
    <property type="gene ID" value="ENSORLG00000016867.2"/>
</dbReference>
<keyword evidence="2" id="KW-0732">Signal</keyword>
<dbReference type="AlphaFoldDB" id="A0A3B3I8V5"/>
<organism evidence="4 5">
    <name type="scientific">Oryzias latipes</name>
    <name type="common">Japanese rice fish</name>
    <name type="synonym">Japanese killifish</name>
    <dbReference type="NCBI Taxonomy" id="8090"/>
    <lineage>
        <taxon>Eukaryota</taxon>
        <taxon>Metazoa</taxon>
        <taxon>Chordata</taxon>
        <taxon>Craniata</taxon>
        <taxon>Vertebrata</taxon>
        <taxon>Euteleostomi</taxon>
        <taxon>Actinopterygii</taxon>
        <taxon>Neopterygii</taxon>
        <taxon>Teleostei</taxon>
        <taxon>Neoteleostei</taxon>
        <taxon>Acanthomorphata</taxon>
        <taxon>Ovalentaria</taxon>
        <taxon>Atherinomorphae</taxon>
        <taxon>Beloniformes</taxon>
        <taxon>Adrianichthyidae</taxon>
        <taxon>Oryziinae</taxon>
        <taxon>Oryzias</taxon>
    </lineage>
</organism>
<feature type="chain" id="PRO_5044589195" description="Ig-like domain-containing protein" evidence="2">
    <location>
        <begin position="20"/>
        <end position="328"/>
    </location>
</feature>
<dbReference type="Proteomes" id="UP000001038">
    <property type="component" value="Chromosome 16"/>
</dbReference>
<dbReference type="InterPro" id="IPR036179">
    <property type="entry name" value="Ig-like_dom_sf"/>
</dbReference>
<evidence type="ECO:0000313" key="5">
    <source>
        <dbReference type="Proteomes" id="UP000001038"/>
    </source>
</evidence>
<keyword evidence="1" id="KW-1133">Transmembrane helix</keyword>
<dbReference type="PANTHER" id="PTHR46013">
    <property type="entry name" value="VASCULAR CELL ADHESION MOLECULE 1"/>
    <property type="match status" value="1"/>
</dbReference>
<accession>A0A3B3I8V5</accession>